<dbReference type="GO" id="GO:0003677">
    <property type="term" value="F:DNA binding"/>
    <property type="evidence" value="ECO:0007669"/>
    <property type="project" value="UniProtKB-KW"/>
</dbReference>
<keyword evidence="11" id="KW-0413">Isomerase</keyword>
<keyword evidence="3 15" id="KW-0547">Nucleotide-binding</keyword>
<dbReference type="Pfam" id="PF19833">
    <property type="entry name" value="RecG_dom3_C"/>
    <property type="match status" value="1"/>
</dbReference>
<feature type="domain" description="Helicase ATP-binding" evidence="16">
    <location>
        <begin position="278"/>
        <end position="439"/>
    </location>
</feature>
<keyword evidence="10 15" id="KW-0234">DNA repair</keyword>
<evidence type="ECO:0000313" key="18">
    <source>
        <dbReference type="EMBL" id="SET43080.1"/>
    </source>
</evidence>
<evidence type="ECO:0000256" key="8">
    <source>
        <dbReference type="ARBA" id="ARBA00023125"/>
    </source>
</evidence>
<dbReference type="InterPro" id="IPR047112">
    <property type="entry name" value="RecG/Mfd"/>
</dbReference>
<dbReference type="GO" id="GO:0006310">
    <property type="term" value="P:DNA recombination"/>
    <property type="evidence" value="ECO:0007669"/>
    <property type="project" value="UniProtKB-UniRule"/>
</dbReference>
<dbReference type="PANTHER" id="PTHR47964">
    <property type="entry name" value="ATP-DEPENDENT DNA HELICASE HOMOLOG RECG, CHLOROPLASTIC"/>
    <property type="match status" value="1"/>
</dbReference>
<evidence type="ECO:0000256" key="15">
    <source>
        <dbReference type="RuleBase" id="RU363016"/>
    </source>
</evidence>
<accession>A0A1I0ECU6</accession>
<keyword evidence="8" id="KW-0238">DNA-binding</keyword>
<dbReference type="SUPFAM" id="SSF52540">
    <property type="entry name" value="P-loop containing nucleoside triphosphate hydrolases"/>
    <property type="match status" value="2"/>
</dbReference>
<dbReference type="GO" id="GO:0016887">
    <property type="term" value="F:ATP hydrolysis activity"/>
    <property type="evidence" value="ECO:0007669"/>
    <property type="project" value="RHEA"/>
</dbReference>
<sequence>MDIFQQIIYNSRGDIMAKQIPLQQLRINENRIKLLNNMGIYCLKDLILHFPYRYDCIEATSLINNEKVIIEGVLIDEPKVFFKGRLSRLTFQILYQQEIYKVIIFNRHFLKKNMVKGMLLTIIGKYNNANNSITASDIRLKALKEITGITPIYSLKEGITQKSFQNYVMKALKFYQGHIQDEVPASLLIKHHLIHKELALNLIHFPCNNDDIEEALRYLKYEEFLKFQLTMQYIKLSRKKNIGVKKQFDQQILTQFINQLPFRLTPDQNAAVDEIINDLKKDTIMYRFIQGDVGSGKTVVGAIGLYANYLAGFQGAMMAPTEILASQHFKSLNILFKETGINLALLTGRLSNKEKQNIYQDLDSGKINIVVGTHALFQDKVSYQKLGLVITDEQHRFGVNQRKALKEKGQQVDFMVMSATPIPRTLAISLYGDMDVSTIKTMPTGRKQVITDVIKSHSMKPILNNLKKYLASGGQCYVVCPLVAESEVISSRDATSIYEGMKAYFKGNYEVGLLHGKMDDEVKEHIMEDFKNNQIQILVSTTVIEVGVDVSNANWMVIYNAERFGLSQLHQLRGRVGRGNEQGYCYLLSNSSSKEAIERLEFLKSCHDGFEVSYYDLKVRGPGDILGNQQSGLPSLIIGDIFKDINILEVSRKDAKELLESKSNDTVYLKLISEIEEQLINNNKYID</sequence>
<dbReference type="NCBIfam" id="NF008168">
    <property type="entry name" value="PRK10917.2-2"/>
    <property type="match status" value="1"/>
</dbReference>
<dbReference type="PANTHER" id="PTHR47964:SF1">
    <property type="entry name" value="ATP-DEPENDENT DNA HELICASE HOMOLOG RECG, CHLOROPLASTIC"/>
    <property type="match status" value="1"/>
</dbReference>
<keyword evidence="6 15" id="KW-0347">Helicase</keyword>
<dbReference type="InterPro" id="IPR011545">
    <property type="entry name" value="DEAD/DEAH_box_helicase_dom"/>
</dbReference>
<dbReference type="InterPro" id="IPR045562">
    <property type="entry name" value="RecG_dom3_C"/>
</dbReference>
<protein>
    <recommendedName>
        <fullName evidence="2 15">ATP-dependent DNA helicase RecG</fullName>
        <ecNumber evidence="13 15">5.6.2.4</ecNumber>
    </recommendedName>
</protein>
<evidence type="ECO:0000256" key="14">
    <source>
        <dbReference type="ARBA" id="ARBA00048988"/>
    </source>
</evidence>
<dbReference type="Proteomes" id="UP000198558">
    <property type="component" value="Unassembled WGS sequence"/>
</dbReference>
<keyword evidence="9 15" id="KW-0233">DNA recombination</keyword>
<evidence type="ECO:0000256" key="5">
    <source>
        <dbReference type="ARBA" id="ARBA00022801"/>
    </source>
</evidence>
<evidence type="ECO:0000256" key="3">
    <source>
        <dbReference type="ARBA" id="ARBA00022741"/>
    </source>
</evidence>
<keyword evidence="7 15" id="KW-0067">ATP-binding</keyword>
<keyword evidence="19" id="KW-1185">Reference proteome</keyword>
<dbReference type="NCBIfam" id="NF008165">
    <property type="entry name" value="PRK10917.1-3"/>
    <property type="match status" value="1"/>
</dbReference>
<dbReference type="InterPro" id="IPR012340">
    <property type="entry name" value="NA-bd_OB-fold"/>
</dbReference>
<comment type="catalytic activity">
    <reaction evidence="12 15">
        <text>Couples ATP hydrolysis with the unwinding of duplex DNA by translocating in the 3'-5' direction.</text>
        <dbReference type="EC" id="5.6.2.4"/>
    </reaction>
</comment>
<evidence type="ECO:0000256" key="10">
    <source>
        <dbReference type="ARBA" id="ARBA00023204"/>
    </source>
</evidence>
<keyword evidence="5 15" id="KW-0378">Hydrolase</keyword>
<evidence type="ECO:0000256" key="7">
    <source>
        <dbReference type="ARBA" id="ARBA00022840"/>
    </source>
</evidence>
<dbReference type="InterPro" id="IPR001650">
    <property type="entry name" value="Helicase_C-like"/>
</dbReference>
<dbReference type="SUPFAM" id="SSF50249">
    <property type="entry name" value="Nucleic acid-binding proteins"/>
    <property type="match status" value="1"/>
</dbReference>
<comment type="catalytic activity">
    <reaction evidence="14 15">
        <text>ATP + H2O = ADP + phosphate + H(+)</text>
        <dbReference type="Rhea" id="RHEA:13065"/>
        <dbReference type="ChEBI" id="CHEBI:15377"/>
        <dbReference type="ChEBI" id="CHEBI:15378"/>
        <dbReference type="ChEBI" id="CHEBI:30616"/>
        <dbReference type="ChEBI" id="CHEBI:43474"/>
        <dbReference type="ChEBI" id="CHEBI:456216"/>
        <dbReference type="EC" id="5.6.2.4"/>
    </reaction>
</comment>
<dbReference type="Pfam" id="PF00271">
    <property type="entry name" value="Helicase_C"/>
    <property type="match status" value="1"/>
</dbReference>
<evidence type="ECO:0000313" key="19">
    <source>
        <dbReference type="Proteomes" id="UP000198558"/>
    </source>
</evidence>
<dbReference type="NCBIfam" id="TIGR00643">
    <property type="entry name" value="recG"/>
    <property type="match status" value="1"/>
</dbReference>
<dbReference type="CDD" id="cd17992">
    <property type="entry name" value="DEXHc_RecG"/>
    <property type="match status" value="1"/>
</dbReference>
<dbReference type="AlphaFoldDB" id="A0A1I0ECU6"/>
<dbReference type="Pfam" id="PF17191">
    <property type="entry name" value="RecG_wedge"/>
    <property type="match status" value="1"/>
</dbReference>
<evidence type="ECO:0000256" key="12">
    <source>
        <dbReference type="ARBA" id="ARBA00034617"/>
    </source>
</evidence>
<evidence type="ECO:0000256" key="13">
    <source>
        <dbReference type="ARBA" id="ARBA00034808"/>
    </source>
</evidence>
<evidence type="ECO:0000259" key="16">
    <source>
        <dbReference type="PROSITE" id="PS51192"/>
    </source>
</evidence>
<dbReference type="EMBL" id="FOIN01000010">
    <property type="protein sequence ID" value="SET43080.1"/>
    <property type="molecule type" value="Genomic_DNA"/>
</dbReference>
<comment type="function">
    <text evidence="15">Plays a critical role in recombination and DNA repair. Helps process Holliday junction intermediates to mature products by catalyzing branch migration. Has replication fork regression activity, unwinds stalled or blocked replication forks to make a HJ that can be resolved. Has a DNA unwinding activity characteristic of a DNA helicase with 3'-5' polarity.</text>
</comment>
<keyword evidence="4 15" id="KW-0227">DNA damage</keyword>
<evidence type="ECO:0000256" key="2">
    <source>
        <dbReference type="ARBA" id="ARBA00017846"/>
    </source>
</evidence>
<dbReference type="InterPro" id="IPR033454">
    <property type="entry name" value="RecG_wedge"/>
</dbReference>
<dbReference type="GO" id="GO:0043138">
    <property type="term" value="F:3'-5' DNA helicase activity"/>
    <property type="evidence" value="ECO:0007669"/>
    <property type="project" value="UniProtKB-EC"/>
</dbReference>
<evidence type="ECO:0000256" key="11">
    <source>
        <dbReference type="ARBA" id="ARBA00023235"/>
    </source>
</evidence>
<dbReference type="Pfam" id="PF00270">
    <property type="entry name" value="DEAD"/>
    <property type="match status" value="1"/>
</dbReference>
<dbReference type="Gene3D" id="3.40.50.300">
    <property type="entry name" value="P-loop containing nucleotide triphosphate hydrolases"/>
    <property type="match status" value="2"/>
</dbReference>
<feature type="domain" description="Helicase C-terminal" evidence="17">
    <location>
        <begin position="465"/>
        <end position="618"/>
    </location>
</feature>
<dbReference type="PROSITE" id="PS51192">
    <property type="entry name" value="HELICASE_ATP_BIND_1"/>
    <property type="match status" value="1"/>
</dbReference>
<dbReference type="SMART" id="SM00487">
    <property type="entry name" value="DEXDc"/>
    <property type="match status" value="1"/>
</dbReference>
<organism evidence="18 19">
    <name type="scientific">Thomasclavelia cocleata</name>
    <dbReference type="NCBI Taxonomy" id="69824"/>
    <lineage>
        <taxon>Bacteria</taxon>
        <taxon>Bacillati</taxon>
        <taxon>Bacillota</taxon>
        <taxon>Erysipelotrichia</taxon>
        <taxon>Erysipelotrichales</taxon>
        <taxon>Coprobacillaceae</taxon>
        <taxon>Thomasclavelia</taxon>
    </lineage>
</organism>
<evidence type="ECO:0000259" key="17">
    <source>
        <dbReference type="PROSITE" id="PS51194"/>
    </source>
</evidence>
<dbReference type="SMART" id="SM00490">
    <property type="entry name" value="HELICc"/>
    <property type="match status" value="1"/>
</dbReference>
<gene>
    <name evidence="18" type="ORF">SAMN04489758_11075</name>
</gene>
<dbReference type="InterPro" id="IPR014001">
    <property type="entry name" value="Helicase_ATP-bd"/>
</dbReference>
<dbReference type="PROSITE" id="PS51194">
    <property type="entry name" value="HELICASE_CTER"/>
    <property type="match status" value="1"/>
</dbReference>
<dbReference type="GO" id="GO:0005524">
    <property type="term" value="F:ATP binding"/>
    <property type="evidence" value="ECO:0007669"/>
    <property type="project" value="UniProtKB-KW"/>
</dbReference>
<evidence type="ECO:0000256" key="9">
    <source>
        <dbReference type="ARBA" id="ARBA00023172"/>
    </source>
</evidence>
<evidence type="ECO:0000256" key="6">
    <source>
        <dbReference type="ARBA" id="ARBA00022806"/>
    </source>
</evidence>
<reference evidence="19" key="1">
    <citation type="submission" date="2016-10" db="EMBL/GenBank/DDBJ databases">
        <authorList>
            <person name="Varghese N."/>
            <person name="Submissions S."/>
        </authorList>
    </citation>
    <scope>NUCLEOTIDE SEQUENCE [LARGE SCALE GENOMIC DNA]</scope>
    <source>
        <strain evidence="19">DSM 1551</strain>
    </source>
</reference>
<evidence type="ECO:0000256" key="1">
    <source>
        <dbReference type="ARBA" id="ARBA00007504"/>
    </source>
</evidence>
<dbReference type="GO" id="GO:0006281">
    <property type="term" value="P:DNA repair"/>
    <property type="evidence" value="ECO:0007669"/>
    <property type="project" value="UniProtKB-UniRule"/>
</dbReference>
<evidence type="ECO:0000256" key="4">
    <source>
        <dbReference type="ARBA" id="ARBA00022763"/>
    </source>
</evidence>
<dbReference type="EC" id="5.6.2.4" evidence="13 15"/>
<dbReference type="InterPro" id="IPR004609">
    <property type="entry name" value="ATP-dep_DNA_helicase_RecG"/>
</dbReference>
<dbReference type="InterPro" id="IPR027417">
    <property type="entry name" value="P-loop_NTPase"/>
</dbReference>
<proteinExistence type="inferred from homology"/>
<name>A0A1I0ECU6_9FIRM</name>
<comment type="similarity">
    <text evidence="1 15">Belongs to the helicase family. RecG subfamily.</text>
</comment>